<name>A0ABD6MUN4_9PSED</name>
<dbReference type="GO" id="GO:0016740">
    <property type="term" value="F:transferase activity"/>
    <property type="evidence" value="ECO:0007669"/>
    <property type="project" value="UniProtKB-KW"/>
</dbReference>
<dbReference type="AlphaFoldDB" id="A0ABD6MUN4"/>
<sequence length="302" mass="33846">MPKCLVLLAAYNGVAYLGEQMQSILGQTAVDVDVLVSVDRSNDGTETWVEALTRAEPRVRMLDSGRQFGGAARNFFRLLDEACFDGYDYVAFADQDDLWYPDKLQRACQVLETRGVDGYSSDVLAYWPDGREALVRKSQPQVAHDHLFEAAGPGCTYVMTRALADAVKDSVQGHGEAMLDVALHDWYVYAFARAQGFKWFIDDRPCMRYRQHANNQVGVNSGFAAFKARVAKVFNGWWLGQSKLIAGLVGLQNDPFFIAWADLSRIGLIRLALECRACRRRPRDKFVFAVLCLGLAIRGGRR</sequence>
<dbReference type="EMBL" id="QJRE01000087">
    <property type="protein sequence ID" value="NWL44939.1"/>
    <property type="molecule type" value="Genomic_DNA"/>
</dbReference>
<accession>A0ABD6MUN4</accession>
<evidence type="ECO:0000313" key="4">
    <source>
        <dbReference type="Proteomes" id="UP000704738"/>
    </source>
</evidence>
<dbReference type="RefSeq" id="WP_143999745.1">
    <property type="nucleotide sequence ID" value="NZ_QJRE01000087.1"/>
</dbReference>
<keyword evidence="3" id="KW-0808">Transferase</keyword>
<keyword evidence="1" id="KW-1003">Cell membrane</keyword>
<organism evidence="3 4">
    <name type="scientific">Pseudomonas hunanensis</name>
    <dbReference type="NCBI Taxonomy" id="1247546"/>
    <lineage>
        <taxon>Bacteria</taxon>
        <taxon>Pseudomonadati</taxon>
        <taxon>Pseudomonadota</taxon>
        <taxon>Gammaproteobacteria</taxon>
        <taxon>Pseudomonadales</taxon>
        <taxon>Pseudomonadaceae</taxon>
        <taxon>Pseudomonas</taxon>
    </lineage>
</organism>
<dbReference type="InterPro" id="IPR029044">
    <property type="entry name" value="Nucleotide-diphossugar_trans"/>
</dbReference>
<comment type="caution">
    <text evidence="3">The sequence shown here is derived from an EMBL/GenBank/DDBJ whole genome shotgun (WGS) entry which is preliminary data.</text>
</comment>
<keyword evidence="1" id="KW-0472">Membrane</keyword>
<protein>
    <submittedName>
        <fullName evidence="3">Glycosyl transferase</fullName>
    </submittedName>
</protein>
<dbReference type="InterPro" id="IPR050834">
    <property type="entry name" value="Glycosyltransf_2"/>
</dbReference>
<dbReference type="PANTHER" id="PTHR43685">
    <property type="entry name" value="GLYCOSYLTRANSFERASE"/>
    <property type="match status" value="1"/>
</dbReference>
<evidence type="ECO:0000313" key="3">
    <source>
        <dbReference type="EMBL" id="NWL44939.1"/>
    </source>
</evidence>
<reference evidence="3 4" key="1">
    <citation type="submission" date="2018-06" db="EMBL/GenBank/DDBJ databases">
        <title>Bacteria isolated from soil of Wuhan.</title>
        <authorList>
            <person name="Xiang W."/>
            <person name="Huang C."/>
        </authorList>
    </citation>
    <scope>NUCLEOTIDE SEQUENCE [LARGE SCALE GENOMIC DNA]</scope>
    <source>
        <strain evidence="4">xwS4</strain>
    </source>
</reference>
<evidence type="ECO:0000259" key="2">
    <source>
        <dbReference type="Pfam" id="PF00535"/>
    </source>
</evidence>
<gene>
    <name evidence="3" type="ORF">DM819_03430</name>
</gene>
<keyword evidence="1" id="KW-0997">Cell inner membrane</keyword>
<proteinExistence type="predicted"/>
<dbReference type="SUPFAM" id="SSF53448">
    <property type="entry name" value="Nucleotide-diphospho-sugar transferases"/>
    <property type="match status" value="1"/>
</dbReference>
<feature type="domain" description="Glycosyltransferase 2-like" evidence="2">
    <location>
        <begin position="6"/>
        <end position="124"/>
    </location>
</feature>
<dbReference type="PANTHER" id="PTHR43685:SF2">
    <property type="entry name" value="GLYCOSYLTRANSFERASE 2-LIKE DOMAIN-CONTAINING PROTEIN"/>
    <property type="match status" value="1"/>
</dbReference>
<dbReference type="Proteomes" id="UP000704738">
    <property type="component" value="Unassembled WGS sequence"/>
</dbReference>
<dbReference type="Gene3D" id="3.90.550.10">
    <property type="entry name" value="Spore Coat Polysaccharide Biosynthesis Protein SpsA, Chain A"/>
    <property type="match status" value="1"/>
</dbReference>
<dbReference type="Pfam" id="PF00535">
    <property type="entry name" value="Glycos_transf_2"/>
    <property type="match status" value="1"/>
</dbReference>
<dbReference type="InterPro" id="IPR001173">
    <property type="entry name" value="Glyco_trans_2-like"/>
</dbReference>
<evidence type="ECO:0000256" key="1">
    <source>
        <dbReference type="ARBA" id="ARBA00022519"/>
    </source>
</evidence>